<accession>A0AA88E7Y7</accession>
<evidence type="ECO:0000313" key="1">
    <source>
        <dbReference type="EMBL" id="GMN69777.1"/>
    </source>
</evidence>
<sequence length="46" mass="5122">MDWNGSHEIVAEGRWSSSDPTALIHHIPIGPNAARVWVDVDLKEDV</sequence>
<dbReference type="AlphaFoldDB" id="A0AA88E7Y7"/>
<proteinExistence type="predicted"/>
<dbReference type="Proteomes" id="UP001187192">
    <property type="component" value="Unassembled WGS sequence"/>
</dbReference>
<evidence type="ECO:0000313" key="2">
    <source>
        <dbReference type="Proteomes" id="UP001187192"/>
    </source>
</evidence>
<protein>
    <submittedName>
        <fullName evidence="1">Uncharacterized protein</fullName>
    </submittedName>
</protein>
<keyword evidence="2" id="KW-1185">Reference proteome</keyword>
<comment type="caution">
    <text evidence="1">The sequence shown here is derived from an EMBL/GenBank/DDBJ whole genome shotgun (WGS) entry which is preliminary data.</text>
</comment>
<reference evidence="1" key="1">
    <citation type="submission" date="2023-07" db="EMBL/GenBank/DDBJ databases">
        <title>draft genome sequence of fig (Ficus carica).</title>
        <authorList>
            <person name="Takahashi T."/>
            <person name="Nishimura K."/>
        </authorList>
    </citation>
    <scope>NUCLEOTIDE SEQUENCE</scope>
</reference>
<name>A0AA88E7Y7_FICCA</name>
<dbReference type="EMBL" id="BTGU01000933">
    <property type="protein sequence ID" value="GMN69777.1"/>
    <property type="molecule type" value="Genomic_DNA"/>
</dbReference>
<dbReference type="Gramene" id="FCD_00022216-RA">
    <property type="protein sequence ID" value="FCD_00022216-RA:cds"/>
    <property type="gene ID" value="FCD_00022216"/>
</dbReference>
<gene>
    <name evidence="1" type="ORF">TIFTF001_038823</name>
</gene>
<organism evidence="1 2">
    <name type="scientific">Ficus carica</name>
    <name type="common">Common fig</name>
    <dbReference type="NCBI Taxonomy" id="3494"/>
    <lineage>
        <taxon>Eukaryota</taxon>
        <taxon>Viridiplantae</taxon>
        <taxon>Streptophyta</taxon>
        <taxon>Embryophyta</taxon>
        <taxon>Tracheophyta</taxon>
        <taxon>Spermatophyta</taxon>
        <taxon>Magnoliopsida</taxon>
        <taxon>eudicotyledons</taxon>
        <taxon>Gunneridae</taxon>
        <taxon>Pentapetalae</taxon>
        <taxon>rosids</taxon>
        <taxon>fabids</taxon>
        <taxon>Rosales</taxon>
        <taxon>Moraceae</taxon>
        <taxon>Ficeae</taxon>
        <taxon>Ficus</taxon>
    </lineage>
</organism>